<evidence type="ECO:0000313" key="3">
    <source>
        <dbReference type="Proteomes" id="UP001174677"/>
    </source>
</evidence>
<organism evidence="2 3">
    <name type="scientific">Hevea brasiliensis</name>
    <name type="common">Para rubber tree</name>
    <name type="synonym">Siphonia brasiliensis</name>
    <dbReference type="NCBI Taxonomy" id="3981"/>
    <lineage>
        <taxon>Eukaryota</taxon>
        <taxon>Viridiplantae</taxon>
        <taxon>Streptophyta</taxon>
        <taxon>Embryophyta</taxon>
        <taxon>Tracheophyta</taxon>
        <taxon>Spermatophyta</taxon>
        <taxon>Magnoliopsida</taxon>
        <taxon>eudicotyledons</taxon>
        <taxon>Gunneridae</taxon>
        <taxon>Pentapetalae</taxon>
        <taxon>rosids</taxon>
        <taxon>fabids</taxon>
        <taxon>Malpighiales</taxon>
        <taxon>Euphorbiaceae</taxon>
        <taxon>Crotonoideae</taxon>
        <taxon>Micrandreae</taxon>
        <taxon>Hevea</taxon>
    </lineage>
</organism>
<keyword evidence="3" id="KW-1185">Reference proteome</keyword>
<name>A0ABQ9MWR0_HEVBR</name>
<protein>
    <recommendedName>
        <fullName evidence="4">Myb/SANT-like domain-containing protein</fullName>
    </recommendedName>
</protein>
<evidence type="ECO:0000256" key="1">
    <source>
        <dbReference type="SAM" id="MobiDB-lite"/>
    </source>
</evidence>
<dbReference type="Proteomes" id="UP001174677">
    <property type="component" value="Chromosome 3"/>
</dbReference>
<dbReference type="InterPro" id="IPR045026">
    <property type="entry name" value="LIMYB"/>
</dbReference>
<evidence type="ECO:0000313" key="2">
    <source>
        <dbReference type="EMBL" id="KAJ9184727.1"/>
    </source>
</evidence>
<evidence type="ECO:0008006" key="4">
    <source>
        <dbReference type="Google" id="ProtNLM"/>
    </source>
</evidence>
<feature type="region of interest" description="Disordered" evidence="1">
    <location>
        <begin position="58"/>
        <end position="94"/>
    </location>
</feature>
<dbReference type="PANTHER" id="PTHR47584:SF14">
    <property type="entry name" value="L10-INTERACTING MYB DOMAIN-CONTAINING PROTEIN-LIKE"/>
    <property type="match status" value="1"/>
</dbReference>
<comment type="caution">
    <text evidence="2">The sequence shown here is derived from an EMBL/GenBank/DDBJ whole genome shotgun (WGS) entry which is preliminary data.</text>
</comment>
<dbReference type="PANTHER" id="PTHR47584">
    <property type="match status" value="1"/>
</dbReference>
<sequence>MDDELYLAIGERYGIDKLKGKYNHLRVKHHNFLNWCNHYDLLGQVFSKSTAIGHLHHASTQLPPTSDEEHQTEEEFLNRGIHGSDGEKSSIGNSKGKQFIDDYIPGCNRVKKESKFEKLDSCLEMWASSLSARAKRDLAKAQKYKSQRNEATSVMSDPYSIEACMDMLEAMKGVSDAAYSKALEKFVN</sequence>
<accession>A0ABQ9MWR0</accession>
<reference evidence="2" key="1">
    <citation type="journal article" date="2023" name="Plant Biotechnol. J.">
        <title>Chromosome-level wild Hevea brasiliensis genome provides new tools for genomic-assisted breeding and valuable loci to elevate rubber yield.</title>
        <authorList>
            <person name="Cheng H."/>
            <person name="Song X."/>
            <person name="Hu Y."/>
            <person name="Wu T."/>
            <person name="Yang Q."/>
            <person name="An Z."/>
            <person name="Feng S."/>
            <person name="Deng Z."/>
            <person name="Wu W."/>
            <person name="Zeng X."/>
            <person name="Tu M."/>
            <person name="Wang X."/>
            <person name="Huang H."/>
        </authorList>
    </citation>
    <scope>NUCLEOTIDE SEQUENCE</scope>
    <source>
        <strain evidence="2">MT/VB/25A 57/8</strain>
    </source>
</reference>
<proteinExistence type="predicted"/>
<gene>
    <name evidence="2" type="ORF">P3X46_004426</name>
</gene>
<dbReference type="EMBL" id="JARPOI010000003">
    <property type="protein sequence ID" value="KAJ9184727.1"/>
    <property type="molecule type" value="Genomic_DNA"/>
</dbReference>